<evidence type="ECO:0000313" key="1">
    <source>
        <dbReference type="EMBL" id="KAF2889642.1"/>
    </source>
</evidence>
<sequence>IYDKAGNPHICNCLLDNGSQPNFVTSNLVRNSELDEIPVHISINGVSNVIANVRSKCNVRLASMHNNFNLKLSCYVLPTITGCLPNVEVNISDWKLPNNVSLADPKFNIPKQIDLLIGASHFWRIVRAGIIHLGKGMPVLQNTEFGYTVTGQINIPNLGQYCHLNTNENLTNNLKCSIQNDLQEFWLLEEVN</sequence>
<dbReference type="OrthoDB" id="6778194at2759"/>
<gene>
    <name evidence="1" type="ORF">ILUMI_16531</name>
</gene>
<dbReference type="AlphaFoldDB" id="A0A8K0CSR8"/>
<evidence type="ECO:0008006" key="3">
    <source>
        <dbReference type="Google" id="ProtNLM"/>
    </source>
</evidence>
<evidence type="ECO:0000313" key="2">
    <source>
        <dbReference type="Proteomes" id="UP000801492"/>
    </source>
</evidence>
<accession>A0A8K0CSR8</accession>
<feature type="non-terminal residue" evidence="1">
    <location>
        <position position="192"/>
    </location>
</feature>
<dbReference type="Proteomes" id="UP000801492">
    <property type="component" value="Unassembled WGS sequence"/>
</dbReference>
<feature type="non-terminal residue" evidence="1">
    <location>
        <position position="1"/>
    </location>
</feature>
<dbReference type="EMBL" id="VTPC01064242">
    <property type="protein sequence ID" value="KAF2889642.1"/>
    <property type="molecule type" value="Genomic_DNA"/>
</dbReference>
<reference evidence="1" key="1">
    <citation type="submission" date="2019-08" db="EMBL/GenBank/DDBJ databases">
        <title>The genome of the North American firefly Photinus pyralis.</title>
        <authorList>
            <consortium name="Photinus pyralis genome working group"/>
            <person name="Fallon T.R."/>
            <person name="Sander Lower S.E."/>
            <person name="Weng J.-K."/>
        </authorList>
    </citation>
    <scope>NUCLEOTIDE SEQUENCE</scope>
    <source>
        <strain evidence="1">TRF0915ILg1</strain>
        <tissue evidence="1">Whole body</tissue>
    </source>
</reference>
<protein>
    <recommendedName>
        <fullName evidence="3">Peptidase aspartic putative domain-containing protein</fullName>
    </recommendedName>
</protein>
<proteinExistence type="predicted"/>
<keyword evidence="2" id="KW-1185">Reference proteome</keyword>
<name>A0A8K0CSR8_IGNLU</name>
<organism evidence="1 2">
    <name type="scientific">Ignelater luminosus</name>
    <name type="common">Cucubano</name>
    <name type="synonym">Pyrophorus luminosus</name>
    <dbReference type="NCBI Taxonomy" id="2038154"/>
    <lineage>
        <taxon>Eukaryota</taxon>
        <taxon>Metazoa</taxon>
        <taxon>Ecdysozoa</taxon>
        <taxon>Arthropoda</taxon>
        <taxon>Hexapoda</taxon>
        <taxon>Insecta</taxon>
        <taxon>Pterygota</taxon>
        <taxon>Neoptera</taxon>
        <taxon>Endopterygota</taxon>
        <taxon>Coleoptera</taxon>
        <taxon>Polyphaga</taxon>
        <taxon>Elateriformia</taxon>
        <taxon>Elateroidea</taxon>
        <taxon>Elateridae</taxon>
        <taxon>Agrypninae</taxon>
        <taxon>Pyrophorini</taxon>
        <taxon>Ignelater</taxon>
    </lineage>
</organism>
<comment type="caution">
    <text evidence="1">The sequence shown here is derived from an EMBL/GenBank/DDBJ whole genome shotgun (WGS) entry which is preliminary data.</text>
</comment>